<proteinExistence type="predicted"/>
<reference evidence="1 2" key="1">
    <citation type="submission" date="2019-05" db="EMBL/GenBank/DDBJ databases">
        <title>Another draft genome of Portunus trituberculatus and its Hox gene families provides insights of decapod evolution.</title>
        <authorList>
            <person name="Jeong J.-H."/>
            <person name="Song I."/>
            <person name="Kim S."/>
            <person name="Choi T."/>
            <person name="Kim D."/>
            <person name="Ryu S."/>
            <person name="Kim W."/>
        </authorList>
    </citation>
    <scope>NUCLEOTIDE SEQUENCE [LARGE SCALE GENOMIC DNA]</scope>
    <source>
        <tissue evidence="1">Muscle</tissue>
    </source>
</reference>
<dbReference type="EMBL" id="VSRR010139849">
    <property type="protein sequence ID" value="MPD04204.1"/>
    <property type="molecule type" value="Genomic_DNA"/>
</dbReference>
<name>A0A5B7KBV6_PORTR</name>
<protein>
    <submittedName>
        <fullName evidence="1">Uncharacterized protein</fullName>
    </submittedName>
</protein>
<evidence type="ECO:0000313" key="1">
    <source>
        <dbReference type="EMBL" id="MPD04204.1"/>
    </source>
</evidence>
<accession>A0A5B7KBV6</accession>
<gene>
    <name evidence="1" type="ORF">E2C01_099878</name>
</gene>
<dbReference type="Proteomes" id="UP000324222">
    <property type="component" value="Unassembled WGS sequence"/>
</dbReference>
<organism evidence="1 2">
    <name type="scientific">Portunus trituberculatus</name>
    <name type="common">Swimming crab</name>
    <name type="synonym">Neptunus trituberculatus</name>
    <dbReference type="NCBI Taxonomy" id="210409"/>
    <lineage>
        <taxon>Eukaryota</taxon>
        <taxon>Metazoa</taxon>
        <taxon>Ecdysozoa</taxon>
        <taxon>Arthropoda</taxon>
        <taxon>Crustacea</taxon>
        <taxon>Multicrustacea</taxon>
        <taxon>Malacostraca</taxon>
        <taxon>Eumalacostraca</taxon>
        <taxon>Eucarida</taxon>
        <taxon>Decapoda</taxon>
        <taxon>Pleocyemata</taxon>
        <taxon>Brachyura</taxon>
        <taxon>Eubrachyura</taxon>
        <taxon>Portunoidea</taxon>
        <taxon>Portunidae</taxon>
        <taxon>Portuninae</taxon>
        <taxon>Portunus</taxon>
    </lineage>
</organism>
<dbReference type="AlphaFoldDB" id="A0A5B7KBV6"/>
<comment type="caution">
    <text evidence="1">The sequence shown here is derived from an EMBL/GenBank/DDBJ whole genome shotgun (WGS) entry which is preliminary data.</text>
</comment>
<sequence length="89" mass="10089">MASRVVLHQVQKGSRDRHACYRTPSHDVMGYLSVHWPKPPSRQDQFGYHVFGYGAAISPPIEHDSRGLSVQYNHSNFSVYVDGGIDYVK</sequence>
<keyword evidence="2" id="KW-1185">Reference proteome</keyword>
<evidence type="ECO:0000313" key="2">
    <source>
        <dbReference type="Proteomes" id="UP000324222"/>
    </source>
</evidence>